<name>A0A0N4TD14_BRUPA</name>
<proteinExistence type="predicted"/>
<dbReference type="STRING" id="6280.A0A0N4TD14"/>
<evidence type="ECO:0000313" key="9">
    <source>
        <dbReference type="EMBL" id="VDN87251.1"/>
    </source>
</evidence>
<gene>
    <name evidence="9" type="ORF">BPAG_LOCUS6065</name>
</gene>
<dbReference type="AlphaFoldDB" id="A0A0N4TD14"/>
<dbReference type="GO" id="GO:0004930">
    <property type="term" value="F:G protein-coupled receptor activity"/>
    <property type="evidence" value="ECO:0007669"/>
    <property type="project" value="UniProtKB-KW"/>
</dbReference>
<evidence type="ECO:0000313" key="11">
    <source>
        <dbReference type="WBParaSite" id="BPAG_0000610201-mRNA-1"/>
    </source>
</evidence>
<keyword evidence="7" id="KW-0807">Transducer</keyword>
<feature type="transmembrane region" description="Helical" evidence="8">
    <location>
        <begin position="34"/>
        <end position="52"/>
    </location>
</feature>
<evidence type="ECO:0000256" key="5">
    <source>
        <dbReference type="ARBA" id="ARBA00023040"/>
    </source>
</evidence>
<dbReference type="Proteomes" id="UP000278627">
    <property type="component" value="Unassembled WGS sequence"/>
</dbReference>
<evidence type="ECO:0000256" key="7">
    <source>
        <dbReference type="ARBA" id="ARBA00023224"/>
    </source>
</evidence>
<dbReference type="PANTHER" id="PTHR37441:SF4">
    <property type="entry name" value="G-PROTEIN COUPLED RECEPTORS FAMILY 1 PROFILE DOMAIN-CONTAINING PROTEIN"/>
    <property type="match status" value="1"/>
</dbReference>
<feature type="transmembrane region" description="Helical" evidence="8">
    <location>
        <begin position="6"/>
        <end position="22"/>
    </location>
</feature>
<dbReference type="EMBL" id="UZAD01005071">
    <property type="protein sequence ID" value="VDN87251.1"/>
    <property type="molecule type" value="Genomic_DNA"/>
</dbReference>
<evidence type="ECO:0000256" key="3">
    <source>
        <dbReference type="ARBA" id="ARBA00022692"/>
    </source>
</evidence>
<evidence type="ECO:0000256" key="6">
    <source>
        <dbReference type="ARBA" id="ARBA00023136"/>
    </source>
</evidence>
<feature type="transmembrane region" description="Helical" evidence="8">
    <location>
        <begin position="72"/>
        <end position="94"/>
    </location>
</feature>
<dbReference type="GO" id="GO:0005886">
    <property type="term" value="C:plasma membrane"/>
    <property type="evidence" value="ECO:0007669"/>
    <property type="project" value="UniProtKB-SubCell"/>
</dbReference>
<keyword evidence="5" id="KW-0297">G-protein coupled receptor</keyword>
<evidence type="ECO:0000256" key="1">
    <source>
        <dbReference type="ARBA" id="ARBA00004651"/>
    </source>
</evidence>
<organism evidence="11">
    <name type="scientific">Brugia pahangi</name>
    <name type="common">Filarial nematode worm</name>
    <dbReference type="NCBI Taxonomy" id="6280"/>
    <lineage>
        <taxon>Eukaryota</taxon>
        <taxon>Metazoa</taxon>
        <taxon>Ecdysozoa</taxon>
        <taxon>Nematoda</taxon>
        <taxon>Chromadorea</taxon>
        <taxon>Rhabditida</taxon>
        <taxon>Spirurina</taxon>
        <taxon>Spiruromorpha</taxon>
        <taxon>Filarioidea</taxon>
        <taxon>Onchocercidae</taxon>
        <taxon>Brugia</taxon>
    </lineage>
</organism>
<reference evidence="11" key="1">
    <citation type="submission" date="2017-02" db="UniProtKB">
        <authorList>
            <consortium name="WormBaseParasite"/>
        </authorList>
    </citation>
    <scope>IDENTIFICATION</scope>
</reference>
<dbReference type="WBParaSite" id="BPAG_0000610201-mRNA-1">
    <property type="protein sequence ID" value="BPAG_0000610201-mRNA-1"/>
    <property type="gene ID" value="BPAG_0000610201"/>
</dbReference>
<comment type="subcellular location">
    <subcellularLocation>
        <location evidence="1">Cell membrane</location>
        <topology evidence="1">Multi-pass membrane protein</topology>
    </subcellularLocation>
</comment>
<sequence>IFSKNIWKIFFLGFYGATLFYPQTAPIYCSFDRCQQPIAIFIVFMLCAFFIIETDITMRNNVRIMNRLALNMVTFTIGSLPILIVAAIATANLKNLTILGLGDKSSCKTFLHGRLFLQVEILACTAAIVWVLAMIFDPIINFFADPNF</sequence>
<keyword evidence="2" id="KW-1003">Cell membrane</keyword>
<keyword evidence="6 8" id="KW-0472">Membrane</keyword>
<accession>A0A0N4TD14</accession>
<keyword evidence="4 8" id="KW-1133">Transmembrane helix</keyword>
<evidence type="ECO:0000256" key="2">
    <source>
        <dbReference type="ARBA" id="ARBA00022475"/>
    </source>
</evidence>
<keyword evidence="5" id="KW-0675">Receptor</keyword>
<evidence type="ECO:0000313" key="10">
    <source>
        <dbReference type="Proteomes" id="UP000278627"/>
    </source>
</evidence>
<protein>
    <submittedName>
        <fullName evidence="11">G_PROTEIN_RECEP_F1_2 domain-containing protein</fullName>
    </submittedName>
</protein>
<feature type="transmembrane region" description="Helical" evidence="8">
    <location>
        <begin position="115"/>
        <end position="136"/>
    </location>
</feature>
<dbReference type="InterPro" id="IPR040435">
    <property type="entry name" value="Put_GPCR_Chromadorea"/>
</dbReference>
<keyword evidence="10" id="KW-1185">Reference proteome</keyword>
<keyword evidence="3 8" id="KW-0812">Transmembrane</keyword>
<reference evidence="9 10" key="2">
    <citation type="submission" date="2018-11" db="EMBL/GenBank/DDBJ databases">
        <authorList>
            <consortium name="Pathogen Informatics"/>
        </authorList>
    </citation>
    <scope>NUCLEOTIDE SEQUENCE [LARGE SCALE GENOMIC DNA]</scope>
</reference>
<evidence type="ECO:0000256" key="8">
    <source>
        <dbReference type="SAM" id="Phobius"/>
    </source>
</evidence>
<dbReference type="PANTHER" id="PTHR37441">
    <property type="entry name" value="PROTEIN CBG16518"/>
    <property type="match status" value="1"/>
</dbReference>
<evidence type="ECO:0000256" key="4">
    <source>
        <dbReference type="ARBA" id="ARBA00022989"/>
    </source>
</evidence>